<organism evidence="1 2">
    <name type="scientific">Yersinia phage fHe-Yen9-03</name>
    <dbReference type="NCBI Taxonomy" id="2052743"/>
    <lineage>
        <taxon>Viruses</taxon>
        <taxon>Duplodnaviria</taxon>
        <taxon>Heunggongvirae</taxon>
        <taxon>Uroviricota</taxon>
        <taxon>Caudoviricetes</taxon>
        <taxon>Eneladusvirus</taxon>
        <taxon>Eneladusvirus Yen904</taxon>
    </lineage>
</organism>
<sequence length="207" mass="24213">MPRYSAAKTEVARKLSTSKYRYSSIFPTALSQLDHIFFVIGNGMSFEQKEGVYFQNYCIEMAKSERNIKIERCHEQMRKLRDIVGDAGSRFDNIYLEEIKELEQDYVQMPVSYYFDADAMAAEQISYNETAQYKLTPYPVCEYSIITHVNHKSNKTTLALAIACTKGWLKVVQHELNVEQNEEQKTIIEKWIVFFNETIERLENKNA</sequence>
<protein>
    <submittedName>
        <fullName evidence="1">Uncharacterized protein</fullName>
    </submittedName>
</protein>
<evidence type="ECO:0000313" key="1">
    <source>
        <dbReference type="EMBL" id="SOK59303.1"/>
    </source>
</evidence>
<dbReference type="Proteomes" id="UP000241364">
    <property type="component" value="Chromosome i"/>
</dbReference>
<evidence type="ECO:0000313" key="2">
    <source>
        <dbReference type="Proteomes" id="UP000241364"/>
    </source>
</evidence>
<accession>A0A2C9CZM2</accession>
<gene>
    <name evidence="1" type="primary">g495</name>
</gene>
<name>A0A2C9CZM2_9CAUD</name>
<reference evidence="2" key="1">
    <citation type="submission" date="2017-10" db="EMBL/GenBank/DDBJ databases">
        <authorList>
            <person name="Skurnik M."/>
        </authorList>
    </citation>
    <scope>NUCLEOTIDE SEQUENCE [LARGE SCALE GENOMIC DNA]</scope>
    <source>
        <strain evidence="2">fHe-Yen9-03</strain>
    </source>
</reference>
<dbReference type="EMBL" id="LT960552">
    <property type="protein sequence ID" value="SOK59303.1"/>
    <property type="molecule type" value="Genomic_DNA"/>
</dbReference>
<proteinExistence type="predicted"/>